<comment type="subcellular location">
    <subcellularLocation>
        <location evidence="1">Mitochondrion membrane</location>
        <topology evidence="1">Multi-pass membrane protein</topology>
    </subcellularLocation>
</comment>
<dbReference type="Proteomes" id="UP000812287">
    <property type="component" value="Unassembled WGS sequence"/>
</dbReference>
<evidence type="ECO:0000256" key="1">
    <source>
        <dbReference type="ARBA" id="ARBA00004225"/>
    </source>
</evidence>
<accession>A0A9P7VLS3</accession>
<evidence type="ECO:0000313" key="7">
    <source>
        <dbReference type="EMBL" id="KAG7442952.1"/>
    </source>
</evidence>
<keyword evidence="2 6" id="KW-0812">Transmembrane</keyword>
<keyword evidence="8" id="KW-1185">Reference proteome</keyword>
<dbReference type="GeneID" id="66111375"/>
<gene>
    <name evidence="7" type="ORF">BT62DRAFT_972659</name>
</gene>
<dbReference type="EMBL" id="MU250547">
    <property type="protein sequence ID" value="KAG7442952.1"/>
    <property type="molecule type" value="Genomic_DNA"/>
</dbReference>
<keyword evidence="3 6" id="KW-1133">Transmembrane helix</keyword>
<reference evidence="7" key="1">
    <citation type="submission" date="2020-11" db="EMBL/GenBank/DDBJ databases">
        <title>Adaptations for nitrogen fixation in a non-lichenized fungal sporocarp promotes dispersal by wood-feeding termites.</title>
        <authorList>
            <consortium name="DOE Joint Genome Institute"/>
            <person name="Koch R.A."/>
            <person name="Yoon G."/>
            <person name="Arayal U."/>
            <person name="Lail K."/>
            <person name="Amirebrahimi M."/>
            <person name="Labutti K."/>
            <person name="Lipzen A."/>
            <person name="Riley R."/>
            <person name="Barry K."/>
            <person name="Henrissat B."/>
            <person name="Grigoriev I.V."/>
            <person name="Herr J.R."/>
            <person name="Aime M.C."/>
        </authorList>
    </citation>
    <scope>NUCLEOTIDE SEQUENCE</scope>
    <source>
        <strain evidence="7">MCA 3950</strain>
    </source>
</reference>
<dbReference type="AlphaFoldDB" id="A0A9P7VLS3"/>
<dbReference type="PANTHER" id="PTHR28234">
    <property type="entry name" value="NUCLEAR CONTROL OF ATPASE PROTEIN 2"/>
    <property type="match status" value="1"/>
</dbReference>
<dbReference type="Pfam" id="PF08637">
    <property type="entry name" value="NCA2"/>
    <property type="match status" value="1"/>
</dbReference>
<evidence type="ECO:0000256" key="6">
    <source>
        <dbReference type="SAM" id="Phobius"/>
    </source>
</evidence>
<dbReference type="GO" id="GO:0005741">
    <property type="term" value="C:mitochondrial outer membrane"/>
    <property type="evidence" value="ECO:0007669"/>
    <property type="project" value="TreeGrafter"/>
</dbReference>
<protein>
    <submittedName>
        <fullName evidence="7">NCA2-domain-containing protein</fullName>
    </submittedName>
</protein>
<proteinExistence type="predicted"/>
<evidence type="ECO:0000256" key="4">
    <source>
        <dbReference type="ARBA" id="ARBA00023128"/>
    </source>
</evidence>
<evidence type="ECO:0000313" key="8">
    <source>
        <dbReference type="Proteomes" id="UP000812287"/>
    </source>
</evidence>
<comment type="caution">
    <text evidence="7">The sequence shown here is derived from an EMBL/GenBank/DDBJ whole genome shotgun (WGS) entry which is preliminary data.</text>
</comment>
<organism evidence="7 8">
    <name type="scientific">Guyanagaster necrorhizus</name>
    <dbReference type="NCBI Taxonomy" id="856835"/>
    <lineage>
        <taxon>Eukaryota</taxon>
        <taxon>Fungi</taxon>
        <taxon>Dikarya</taxon>
        <taxon>Basidiomycota</taxon>
        <taxon>Agaricomycotina</taxon>
        <taxon>Agaricomycetes</taxon>
        <taxon>Agaricomycetidae</taxon>
        <taxon>Agaricales</taxon>
        <taxon>Marasmiineae</taxon>
        <taxon>Physalacriaceae</taxon>
        <taxon>Guyanagaster</taxon>
    </lineage>
</organism>
<feature type="transmembrane region" description="Helical" evidence="6">
    <location>
        <begin position="517"/>
        <end position="538"/>
    </location>
</feature>
<dbReference type="PANTHER" id="PTHR28234:SF1">
    <property type="entry name" value="NUCLEAR CONTROL OF ATPASE PROTEIN 2"/>
    <property type="match status" value="1"/>
</dbReference>
<evidence type="ECO:0000256" key="2">
    <source>
        <dbReference type="ARBA" id="ARBA00022692"/>
    </source>
</evidence>
<dbReference type="OrthoDB" id="413313at2759"/>
<evidence type="ECO:0000256" key="5">
    <source>
        <dbReference type="ARBA" id="ARBA00023136"/>
    </source>
</evidence>
<dbReference type="RefSeq" id="XP_043036452.1">
    <property type="nucleotide sequence ID" value="XM_043189078.1"/>
</dbReference>
<keyword evidence="5 6" id="KW-0472">Membrane</keyword>
<dbReference type="InterPro" id="IPR013946">
    <property type="entry name" value="NCA2-like"/>
</dbReference>
<sequence length="662" mass="74975">MNPSVFIQHYTAPLNQDIHILGALNNVPSRDFVATAFQDTAWKQKLRRLLASLENPVAVSRKVLKDAIEFSIQLQETIQISGLPPSAGDKDREQQALQRAVANKVAVALYANAMDVFLSESIELEDEAEWWEDVERSWVNVFWYLLQTFPVRCINVWKVVLNAVQREHRSAFTFAALSQPLRSPFQPSILLASLFPHTTSQALSSLFLPLTPPSVGCLHTLRSAVMRCLHSLWRFTIMPLELTRTECHLKKRELRNMRDERATILGNLGTLRQSLADSFQSLHDEDEYLVPELSIFAGVLKGVIQGKAPDKFESRASGLSDFRDIQNDILPSCITAYATTLEERQLRRPSQFVLLWPKFLLVPPLVAYTISSLYASRASLAQMALDAHETVKSFILRWLVEPCMDIIHTVRARGEDGVIVQKEGVTADLESLERMTVSLAKEHLHYGSDELAELSKQVKLGDITPVLKLYENDIRSPLKSVITGNLLRTLFIQVQKAKVDIDQALFGIDKLLKSQELTFAFVGVAPAFGIVYLLGGYLSRVWTGGRGQGRYGGKHKRTSVWFVMRRIERLLTSGPQHATYGQRISPLTAGLLLVSVAYLRAYGEKYLPSRSRLREGFLEDVEDLSNPNLDRHEKRMVIERMWRSWGYTLGWGRLEGSEKLMM</sequence>
<name>A0A9P7VLS3_9AGAR</name>
<keyword evidence="4" id="KW-0496">Mitochondrion</keyword>
<evidence type="ECO:0000256" key="3">
    <source>
        <dbReference type="ARBA" id="ARBA00022989"/>
    </source>
</evidence>